<dbReference type="RefSeq" id="XP_008022329.1">
    <property type="nucleotide sequence ID" value="XM_008024138.1"/>
</dbReference>
<protein>
    <submittedName>
        <fullName evidence="2">Uncharacterized protein</fullName>
    </submittedName>
</protein>
<feature type="region of interest" description="Disordered" evidence="1">
    <location>
        <begin position="114"/>
        <end position="133"/>
    </location>
</feature>
<dbReference type="AlphaFoldDB" id="R0KC50"/>
<dbReference type="EMBL" id="KB908493">
    <property type="protein sequence ID" value="EOA90503.1"/>
    <property type="molecule type" value="Genomic_DNA"/>
</dbReference>
<dbReference type="OrthoDB" id="3783520at2759"/>
<feature type="region of interest" description="Disordered" evidence="1">
    <location>
        <begin position="375"/>
        <end position="396"/>
    </location>
</feature>
<feature type="compositionally biased region" description="Polar residues" evidence="1">
    <location>
        <begin position="290"/>
        <end position="299"/>
    </location>
</feature>
<accession>R0KC50</accession>
<dbReference type="HOGENOM" id="CLU_677903_0_0_1"/>
<dbReference type="GeneID" id="19401402"/>
<reference evidence="2 3" key="2">
    <citation type="journal article" date="2013" name="PLoS Genet.">
        <title>Comparative genome structure, secondary metabolite, and effector coding capacity across Cochliobolus pathogens.</title>
        <authorList>
            <person name="Condon B.J."/>
            <person name="Leng Y."/>
            <person name="Wu D."/>
            <person name="Bushley K.E."/>
            <person name="Ohm R.A."/>
            <person name="Otillar R."/>
            <person name="Martin J."/>
            <person name="Schackwitz W."/>
            <person name="Grimwood J."/>
            <person name="MohdZainudin N."/>
            <person name="Xue C."/>
            <person name="Wang R."/>
            <person name="Manning V.A."/>
            <person name="Dhillon B."/>
            <person name="Tu Z.J."/>
            <person name="Steffenson B.J."/>
            <person name="Salamov A."/>
            <person name="Sun H."/>
            <person name="Lowry S."/>
            <person name="LaButti K."/>
            <person name="Han J."/>
            <person name="Copeland A."/>
            <person name="Lindquist E."/>
            <person name="Barry K."/>
            <person name="Schmutz J."/>
            <person name="Baker S.E."/>
            <person name="Ciuffetti L.M."/>
            <person name="Grigoriev I.V."/>
            <person name="Zhong S."/>
            <person name="Turgeon B.G."/>
        </authorList>
    </citation>
    <scope>NUCLEOTIDE SEQUENCE [LARGE SCALE GENOMIC DNA]</scope>
    <source>
        <strain evidence="3">28A</strain>
    </source>
</reference>
<feature type="compositionally biased region" description="Basic residues" evidence="1">
    <location>
        <begin position="183"/>
        <end position="195"/>
    </location>
</feature>
<evidence type="ECO:0000256" key="1">
    <source>
        <dbReference type="SAM" id="MobiDB-lite"/>
    </source>
</evidence>
<keyword evidence="3" id="KW-1185">Reference proteome</keyword>
<sequence>MPMMLTPDLSPDTPDKKLSFAHSLSRHPIRIASICGHSIHPSSSEHVPWCPQCILSRARAKTEAALKDLAALGGLKPAKHMRSQQWNSARKGFGMAKQQLEKVRRDDQLRWEKQREWDDAHQQSDSRPAPAAAVLPQSPSLCAVCDSMSASYPTSVPEAQPATYVAWWEQAGASRPLESSSTPRHHRHRPCRRAKPREGSTELLRIVTLVRQETRERNALREAWHARNKTEAAVRRKHGLGPDFEIAASFWDWPIPGFFSWRNHRSIKEQGRMAERRARGNTTRPRPPRSSLSYSETPEQVQVAPDFIETLAQREEREELERQTSKVAREVGYLYFVGGGINGLESWRDDFERSDKDLIVRIQAPCIPSLSSDTWTTEVTQHGDDDEEPDWMDIDD</sequence>
<evidence type="ECO:0000313" key="2">
    <source>
        <dbReference type="EMBL" id="EOA90503.1"/>
    </source>
</evidence>
<dbReference type="eggNOG" id="ENOG502RH4A">
    <property type="taxonomic scope" value="Eukaryota"/>
</dbReference>
<feature type="region of interest" description="Disordered" evidence="1">
    <location>
        <begin position="270"/>
        <end position="299"/>
    </location>
</feature>
<feature type="compositionally biased region" description="Acidic residues" evidence="1">
    <location>
        <begin position="384"/>
        <end position="396"/>
    </location>
</feature>
<name>R0KC50_EXST2</name>
<proteinExistence type="predicted"/>
<feature type="region of interest" description="Disordered" evidence="1">
    <location>
        <begin position="175"/>
        <end position="196"/>
    </location>
</feature>
<organism evidence="2 3">
    <name type="scientific">Exserohilum turcicum (strain 28A)</name>
    <name type="common">Northern leaf blight fungus</name>
    <name type="synonym">Setosphaeria turcica</name>
    <dbReference type="NCBI Taxonomy" id="671987"/>
    <lineage>
        <taxon>Eukaryota</taxon>
        <taxon>Fungi</taxon>
        <taxon>Dikarya</taxon>
        <taxon>Ascomycota</taxon>
        <taxon>Pezizomycotina</taxon>
        <taxon>Dothideomycetes</taxon>
        <taxon>Pleosporomycetidae</taxon>
        <taxon>Pleosporales</taxon>
        <taxon>Pleosporineae</taxon>
        <taxon>Pleosporaceae</taxon>
        <taxon>Exserohilum</taxon>
    </lineage>
</organism>
<feature type="compositionally biased region" description="Basic and acidic residues" evidence="1">
    <location>
        <begin position="114"/>
        <end position="124"/>
    </location>
</feature>
<reference evidence="2 3" key="1">
    <citation type="journal article" date="2012" name="PLoS Pathog.">
        <title>Diverse lifestyles and strategies of plant pathogenesis encoded in the genomes of eighteen Dothideomycetes fungi.</title>
        <authorList>
            <person name="Ohm R.A."/>
            <person name="Feau N."/>
            <person name="Henrissat B."/>
            <person name="Schoch C.L."/>
            <person name="Horwitz B.A."/>
            <person name="Barry K.W."/>
            <person name="Condon B.J."/>
            <person name="Copeland A.C."/>
            <person name="Dhillon B."/>
            <person name="Glaser F."/>
            <person name="Hesse C.N."/>
            <person name="Kosti I."/>
            <person name="LaButti K."/>
            <person name="Lindquist E.A."/>
            <person name="Lucas S."/>
            <person name="Salamov A.A."/>
            <person name="Bradshaw R.E."/>
            <person name="Ciuffetti L."/>
            <person name="Hamelin R.C."/>
            <person name="Kema G.H.J."/>
            <person name="Lawrence C."/>
            <person name="Scott J.A."/>
            <person name="Spatafora J.W."/>
            <person name="Turgeon B.G."/>
            <person name="de Wit P.J.G.M."/>
            <person name="Zhong S."/>
            <person name="Goodwin S.B."/>
            <person name="Grigoriev I.V."/>
        </authorList>
    </citation>
    <scope>NUCLEOTIDE SEQUENCE [LARGE SCALE GENOMIC DNA]</scope>
    <source>
        <strain evidence="3">28A</strain>
    </source>
</reference>
<evidence type="ECO:0000313" key="3">
    <source>
        <dbReference type="Proteomes" id="UP000016935"/>
    </source>
</evidence>
<gene>
    <name evidence="2" type="ORF">SETTUDRAFT_175529</name>
</gene>
<dbReference type="Proteomes" id="UP000016935">
    <property type="component" value="Unassembled WGS sequence"/>
</dbReference>